<evidence type="ECO:0000256" key="4">
    <source>
        <dbReference type="ARBA" id="ARBA00022692"/>
    </source>
</evidence>
<comment type="caution">
    <text evidence="11">The sequence shown here is derived from an EMBL/GenBank/DDBJ whole genome shotgun (WGS) entry which is preliminary data.</text>
</comment>
<dbReference type="GO" id="GO:0005886">
    <property type="term" value="C:plasma membrane"/>
    <property type="evidence" value="ECO:0007669"/>
    <property type="project" value="InterPro"/>
</dbReference>
<evidence type="ECO:0000256" key="5">
    <source>
        <dbReference type="ARBA" id="ARBA00022989"/>
    </source>
</evidence>
<proteinExistence type="inferred from homology"/>
<keyword evidence="3 11" id="KW-0808">Transferase</keyword>
<keyword evidence="11" id="KW-0012">Acyltransferase</keyword>
<gene>
    <name evidence="11" type="primary">plsY_2</name>
    <name evidence="11" type="ORF">GALL_142300</name>
</gene>
<evidence type="ECO:0000313" key="11">
    <source>
        <dbReference type="EMBL" id="OIR03608.1"/>
    </source>
</evidence>
<dbReference type="GO" id="GO:0008654">
    <property type="term" value="P:phospholipid biosynthetic process"/>
    <property type="evidence" value="ECO:0007669"/>
    <property type="project" value="UniProtKB-KW"/>
</dbReference>
<keyword evidence="8" id="KW-0594">Phospholipid biosynthesis</keyword>
<keyword evidence="4 10" id="KW-0812">Transmembrane</keyword>
<dbReference type="PANTHER" id="PTHR30309:SF0">
    <property type="entry name" value="GLYCEROL-3-PHOSPHATE ACYLTRANSFERASE-RELATED"/>
    <property type="match status" value="1"/>
</dbReference>
<dbReference type="SMART" id="SM01207">
    <property type="entry name" value="G3P_acyltransf"/>
    <property type="match status" value="1"/>
</dbReference>
<evidence type="ECO:0000256" key="2">
    <source>
        <dbReference type="ARBA" id="ARBA00022516"/>
    </source>
</evidence>
<keyword evidence="2" id="KW-0444">Lipid biosynthesis</keyword>
<dbReference type="PANTHER" id="PTHR30309">
    <property type="entry name" value="INNER MEMBRANE PROTEIN YGIH"/>
    <property type="match status" value="1"/>
</dbReference>
<evidence type="ECO:0000256" key="9">
    <source>
        <dbReference type="ARBA" id="ARBA00023264"/>
    </source>
</evidence>
<dbReference type="AlphaFoldDB" id="A0A1J5SHU9"/>
<keyword evidence="5 10" id="KW-1133">Transmembrane helix</keyword>
<dbReference type="HAMAP" id="MF_01043">
    <property type="entry name" value="PlsY"/>
    <property type="match status" value="1"/>
</dbReference>
<keyword evidence="1" id="KW-1003">Cell membrane</keyword>
<dbReference type="EMBL" id="MLJW01000064">
    <property type="protein sequence ID" value="OIR03608.1"/>
    <property type="molecule type" value="Genomic_DNA"/>
</dbReference>
<evidence type="ECO:0000256" key="10">
    <source>
        <dbReference type="SAM" id="Phobius"/>
    </source>
</evidence>
<dbReference type="InterPro" id="IPR003811">
    <property type="entry name" value="G3P_acylTferase_PlsY"/>
</dbReference>
<accession>A0A1J5SHU9</accession>
<evidence type="ECO:0000256" key="3">
    <source>
        <dbReference type="ARBA" id="ARBA00022679"/>
    </source>
</evidence>
<dbReference type="GO" id="GO:0043772">
    <property type="term" value="F:acyl-phosphate glycerol-3-phosphate acyltransferase activity"/>
    <property type="evidence" value="ECO:0007669"/>
    <property type="project" value="InterPro"/>
</dbReference>
<feature type="transmembrane region" description="Helical" evidence="10">
    <location>
        <begin position="6"/>
        <end position="26"/>
    </location>
</feature>
<evidence type="ECO:0000256" key="8">
    <source>
        <dbReference type="ARBA" id="ARBA00023209"/>
    </source>
</evidence>
<keyword evidence="6" id="KW-0443">Lipid metabolism</keyword>
<reference evidence="11" key="1">
    <citation type="submission" date="2016-10" db="EMBL/GenBank/DDBJ databases">
        <title>Sequence of Gallionella enrichment culture.</title>
        <authorList>
            <person name="Poehlein A."/>
            <person name="Muehling M."/>
            <person name="Daniel R."/>
        </authorList>
    </citation>
    <scope>NUCLEOTIDE SEQUENCE</scope>
</reference>
<name>A0A1J5SHU9_9ZZZZ</name>
<dbReference type="EC" id="2.3.1.-" evidence="11"/>
<evidence type="ECO:0000256" key="1">
    <source>
        <dbReference type="ARBA" id="ARBA00022475"/>
    </source>
</evidence>
<protein>
    <submittedName>
        <fullName evidence="11">Glycerol-3-phosphate acyltransferase</fullName>
        <ecNumber evidence="11">2.3.1.-</ecNumber>
    </submittedName>
</protein>
<feature type="transmembrane region" description="Helical" evidence="10">
    <location>
        <begin position="82"/>
        <end position="101"/>
    </location>
</feature>
<evidence type="ECO:0000256" key="6">
    <source>
        <dbReference type="ARBA" id="ARBA00023098"/>
    </source>
</evidence>
<keyword evidence="7 10" id="KW-0472">Membrane</keyword>
<sequence>MSPLNQSAVVALAYALGCLSPGYWLVRFRKGGDIRLQGSGATGATNAGRALGTSGFATVLALDIAKGAIAVLVARLAHGGEFLEHLCAIAVLLGHIWPVTLGFRGGKGIGPMLGAWLVIAPLHLIPGAAVMLMVLPFFRFTIAGLIGLAAVPALSVYLNTDPRCASIALACYALVLIAHRGHLRRWRDGSRFQSQSTQKP</sequence>
<feature type="transmembrane region" description="Helical" evidence="10">
    <location>
        <begin position="113"/>
        <end position="135"/>
    </location>
</feature>
<organism evidence="11">
    <name type="scientific">mine drainage metagenome</name>
    <dbReference type="NCBI Taxonomy" id="410659"/>
    <lineage>
        <taxon>unclassified sequences</taxon>
        <taxon>metagenomes</taxon>
        <taxon>ecological metagenomes</taxon>
    </lineage>
</organism>
<evidence type="ECO:0000256" key="7">
    <source>
        <dbReference type="ARBA" id="ARBA00023136"/>
    </source>
</evidence>
<dbReference type="Pfam" id="PF02660">
    <property type="entry name" value="G3P_acyltransf"/>
    <property type="match status" value="1"/>
</dbReference>
<keyword evidence="9" id="KW-1208">Phospholipid metabolism</keyword>
<feature type="transmembrane region" description="Helical" evidence="10">
    <location>
        <begin position="142"/>
        <end position="159"/>
    </location>
</feature>